<gene>
    <name evidence="2" type="ORF">DENOEST_2032</name>
</gene>
<dbReference type="InterPro" id="IPR057691">
    <property type="entry name" value="DUF7931"/>
</dbReference>
<reference evidence="2 3" key="1">
    <citation type="submission" date="2020-03" db="EMBL/GenBank/DDBJ databases">
        <authorList>
            <consortium name="Genoscope - CEA"/>
            <person name="William W."/>
        </authorList>
    </citation>
    <scope>NUCLEOTIDE SEQUENCE [LARGE SCALE GENOMIC DNA]</scope>
    <source>
        <strain evidence="3">DSM 16959</strain>
    </source>
</reference>
<dbReference type="Proteomes" id="UP000515733">
    <property type="component" value="Chromosome"/>
</dbReference>
<evidence type="ECO:0000313" key="3">
    <source>
        <dbReference type="Proteomes" id="UP000515733"/>
    </source>
</evidence>
<dbReference type="KEGG" id="doe:DENOEST_2032"/>
<sequence>MNDPAITPFDSETGFRQAIGTVIAQARQELRVFDRDIQRLQLEQKASIAALEAFLSASRDNRLRIVVHDTSHLERYCPRLHALQLNHLQAMEIRQSPDELRHLAEVYVLADRCHGALRHHGDHPRGKLILDSADEIHPWWQRFDELWAHASPWSASRTGL</sequence>
<dbReference type="EMBL" id="LR778301">
    <property type="protein sequence ID" value="CAB1369197.1"/>
    <property type="molecule type" value="Genomic_DNA"/>
</dbReference>
<feature type="domain" description="DUF7931" evidence="1">
    <location>
        <begin position="14"/>
        <end position="155"/>
    </location>
</feature>
<dbReference type="RefSeq" id="WP_145769183.1">
    <property type="nucleotide sequence ID" value="NZ_LR778301.1"/>
</dbReference>
<evidence type="ECO:0000313" key="2">
    <source>
        <dbReference type="EMBL" id="CAB1369197.1"/>
    </source>
</evidence>
<evidence type="ECO:0000259" key="1">
    <source>
        <dbReference type="Pfam" id="PF25559"/>
    </source>
</evidence>
<dbReference type="Pfam" id="PF25559">
    <property type="entry name" value="DUF7931"/>
    <property type="match status" value="1"/>
</dbReference>
<dbReference type="AlphaFoldDB" id="A0A6S6XWE8"/>
<protein>
    <recommendedName>
        <fullName evidence="1">DUF7931 domain-containing protein</fullName>
    </recommendedName>
</protein>
<keyword evidence="3" id="KW-1185">Reference proteome</keyword>
<name>A0A6S6XWE8_9PROT</name>
<dbReference type="OrthoDB" id="9179759at2"/>
<proteinExistence type="predicted"/>
<organism evidence="2 3">
    <name type="scientific">Denitratisoma oestradiolicum</name>
    <dbReference type="NCBI Taxonomy" id="311182"/>
    <lineage>
        <taxon>Bacteria</taxon>
        <taxon>Pseudomonadati</taxon>
        <taxon>Pseudomonadota</taxon>
        <taxon>Betaproteobacteria</taxon>
        <taxon>Nitrosomonadales</taxon>
        <taxon>Sterolibacteriaceae</taxon>
        <taxon>Denitratisoma</taxon>
    </lineage>
</organism>
<accession>A0A6S6XWE8</accession>